<sequence>MADGYRFHTFKPPQTRRRRAVIVCVWCHEKKIKCDLQETSGQGFGKCTNCASIGVSCSIRPSKRCRRERPRRLDESIAEARPDPPLDVGEQDQPLTPPLGTETSDETSSQTQLAPIIPEGAYPGLFDPACMPTSVPENHSIATTERIATADDAADSYLGEVNYEVVYGSEIRSDADGQRRQAPPSPEKHDLPPRDLQQAFQETFFENCFTWCPVFDYDTIQNDFAQSPLVANALGLAAGHIKPPVIQHADPATYYDRMKQLFYGDKEPNLLMCLKAISLTYWWSPRPPSRVHRDTSWWWTTVAIRHAQHGGFHREPRPEQMVRSQVDPGLRRRIWWTFFARERLTALCQSRPCVIDPADCTIPPPTIHDFPEHQRGVQAEIFLRWINLCSTIGAIAKHLQRTGPDNIISTPFPIGLARELLTWAHETPMHLRLDFLSSTTTNFNRNVHQLHLPYLATVIVLHLSRTPSALPRAYPAAMVAASCIARILRDCLLRGHIRYLMGITCWYCSMALVALLHARQINHLSRAAEADIESVVLTLRELRAMWPTANVFLRGFERLRTISDTEDAIPPGEMDDISAAQGIDWRGYFPFASPETSEITGWLLGSGAGGEVIGTEEVGVEELLTFELVDLFGMEGLL</sequence>
<evidence type="ECO:0000256" key="6">
    <source>
        <dbReference type="ARBA" id="ARBA00023242"/>
    </source>
</evidence>
<dbReference type="Gene3D" id="4.10.240.10">
    <property type="entry name" value="Zn(2)-C6 fungal-type DNA-binding domain"/>
    <property type="match status" value="1"/>
</dbReference>
<dbReference type="SMART" id="SM00906">
    <property type="entry name" value="Fungal_trans"/>
    <property type="match status" value="1"/>
</dbReference>
<keyword evidence="2" id="KW-0862">Zinc</keyword>
<dbReference type="InterPro" id="IPR007219">
    <property type="entry name" value="XnlR_reg_dom"/>
</dbReference>
<evidence type="ECO:0000256" key="3">
    <source>
        <dbReference type="ARBA" id="ARBA00023015"/>
    </source>
</evidence>
<keyword evidence="6" id="KW-0539">Nucleus</keyword>
<dbReference type="GO" id="GO:0006351">
    <property type="term" value="P:DNA-templated transcription"/>
    <property type="evidence" value="ECO:0007669"/>
    <property type="project" value="InterPro"/>
</dbReference>
<evidence type="ECO:0000256" key="1">
    <source>
        <dbReference type="ARBA" id="ARBA00022723"/>
    </source>
</evidence>
<dbReference type="Pfam" id="PF00172">
    <property type="entry name" value="Zn_clus"/>
    <property type="match status" value="1"/>
</dbReference>
<reference evidence="9 10" key="1">
    <citation type="submission" date="2017-12" db="EMBL/GenBank/DDBJ databases">
        <authorList>
            <consortium name="DOE Joint Genome Institute"/>
            <person name="Haridas S."/>
            <person name="Kjaerbolling I."/>
            <person name="Vesth T.C."/>
            <person name="Frisvad J.C."/>
            <person name="Nybo J.L."/>
            <person name="Theobald S."/>
            <person name="Kuo A."/>
            <person name="Bowyer P."/>
            <person name="Matsuda Y."/>
            <person name="Mondo S."/>
            <person name="Lyhne E.K."/>
            <person name="Kogle M.E."/>
            <person name="Clum A."/>
            <person name="Lipzen A."/>
            <person name="Salamov A."/>
            <person name="Ngan C.Y."/>
            <person name="Daum C."/>
            <person name="Chiniquy J."/>
            <person name="Barry K."/>
            <person name="LaButti K."/>
            <person name="Simmons B.A."/>
            <person name="Magnuson J.K."/>
            <person name="Mortensen U.H."/>
            <person name="Larsen T.O."/>
            <person name="Grigoriev I.V."/>
            <person name="Baker S.E."/>
            <person name="Andersen M.R."/>
            <person name="Nordberg H.P."/>
            <person name="Cantor M.N."/>
            <person name="Hua S.X."/>
        </authorList>
    </citation>
    <scope>NUCLEOTIDE SEQUENCE [LARGE SCALE GENOMIC DNA]</scope>
    <source>
        <strain evidence="9 10">CBS 102.13</strain>
    </source>
</reference>
<feature type="region of interest" description="Disordered" evidence="7">
    <location>
        <begin position="169"/>
        <end position="193"/>
    </location>
</feature>
<evidence type="ECO:0000256" key="4">
    <source>
        <dbReference type="ARBA" id="ARBA00023125"/>
    </source>
</evidence>
<keyword evidence="5" id="KW-0804">Transcription</keyword>
<dbReference type="AlphaFoldDB" id="A0A2I2F6G9"/>
<evidence type="ECO:0000256" key="5">
    <source>
        <dbReference type="ARBA" id="ARBA00023163"/>
    </source>
</evidence>
<organism evidence="9 10">
    <name type="scientific">Aspergillus candidus</name>
    <dbReference type="NCBI Taxonomy" id="41067"/>
    <lineage>
        <taxon>Eukaryota</taxon>
        <taxon>Fungi</taxon>
        <taxon>Dikarya</taxon>
        <taxon>Ascomycota</taxon>
        <taxon>Pezizomycotina</taxon>
        <taxon>Eurotiomycetes</taxon>
        <taxon>Eurotiomycetidae</taxon>
        <taxon>Eurotiales</taxon>
        <taxon>Aspergillaceae</taxon>
        <taxon>Aspergillus</taxon>
        <taxon>Aspergillus subgen. Circumdati</taxon>
    </lineage>
</organism>
<dbReference type="CDD" id="cd00067">
    <property type="entry name" value="GAL4"/>
    <property type="match status" value="1"/>
</dbReference>
<keyword evidence="3" id="KW-0805">Transcription regulation</keyword>
<accession>A0A2I2F6G9</accession>
<evidence type="ECO:0000259" key="8">
    <source>
        <dbReference type="PROSITE" id="PS50048"/>
    </source>
</evidence>
<dbReference type="GO" id="GO:0008270">
    <property type="term" value="F:zinc ion binding"/>
    <property type="evidence" value="ECO:0007669"/>
    <property type="project" value="InterPro"/>
</dbReference>
<evidence type="ECO:0000313" key="9">
    <source>
        <dbReference type="EMBL" id="PLB36240.1"/>
    </source>
</evidence>
<dbReference type="PANTHER" id="PTHR47171">
    <property type="entry name" value="FARA-RELATED"/>
    <property type="match status" value="1"/>
</dbReference>
<dbReference type="Proteomes" id="UP000234585">
    <property type="component" value="Unassembled WGS sequence"/>
</dbReference>
<evidence type="ECO:0000256" key="7">
    <source>
        <dbReference type="SAM" id="MobiDB-lite"/>
    </source>
</evidence>
<feature type="domain" description="Zn(2)-C6 fungal-type" evidence="8">
    <location>
        <begin position="23"/>
        <end position="59"/>
    </location>
</feature>
<name>A0A2I2F6G9_ASPCN</name>
<dbReference type="RefSeq" id="XP_024670252.1">
    <property type="nucleotide sequence ID" value="XM_024815271.1"/>
</dbReference>
<dbReference type="EMBL" id="KZ559153">
    <property type="protein sequence ID" value="PLB36240.1"/>
    <property type="molecule type" value="Genomic_DNA"/>
</dbReference>
<dbReference type="PROSITE" id="PS50048">
    <property type="entry name" value="ZN2_CY6_FUNGAL_2"/>
    <property type="match status" value="1"/>
</dbReference>
<dbReference type="InterPro" id="IPR052073">
    <property type="entry name" value="Amide_Lactam_Regulators"/>
</dbReference>
<protein>
    <recommendedName>
        <fullName evidence="8">Zn(2)-C6 fungal-type domain-containing protein</fullName>
    </recommendedName>
</protein>
<dbReference type="PROSITE" id="PS00463">
    <property type="entry name" value="ZN2_CY6_FUNGAL_1"/>
    <property type="match status" value="1"/>
</dbReference>
<gene>
    <name evidence="9" type="ORF">BDW47DRAFT_118895</name>
</gene>
<keyword evidence="1" id="KW-0479">Metal-binding</keyword>
<dbReference type="InterPro" id="IPR036864">
    <property type="entry name" value="Zn2-C6_fun-type_DNA-bd_sf"/>
</dbReference>
<dbReference type="GO" id="GO:0009893">
    <property type="term" value="P:positive regulation of metabolic process"/>
    <property type="evidence" value="ECO:0007669"/>
    <property type="project" value="UniProtKB-ARBA"/>
</dbReference>
<feature type="compositionally biased region" description="Basic and acidic residues" evidence="7">
    <location>
        <begin position="71"/>
        <end position="84"/>
    </location>
</feature>
<dbReference type="InterPro" id="IPR001138">
    <property type="entry name" value="Zn2Cys6_DnaBD"/>
</dbReference>
<keyword evidence="4" id="KW-0238">DNA-binding</keyword>
<dbReference type="GO" id="GO:0000981">
    <property type="term" value="F:DNA-binding transcription factor activity, RNA polymerase II-specific"/>
    <property type="evidence" value="ECO:0007669"/>
    <property type="project" value="InterPro"/>
</dbReference>
<proteinExistence type="predicted"/>
<dbReference type="OrthoDB" id="39175at2759"/>
<dbReference type="PANTHER" id="PTHR47171:SF5">
    <property type="entry name" value="ZN(II)2CYS6 TRANSCRIPTION FACTOR (EUROFUNG)"/>
    <property type="match status" value="1"/>
</dbReference>
<evidence type="ECO:0000256" key="2">
    <source>
        <dbReference type="ARBA" id="ARBA00022833"/>
    </source>
</evidence>
<dbReference type="CDD" id="cd12148">
    <property type="entry name" value="fungal_TF_MHR"/>
    <property type="match status" value="1"/>
</dbReference>
<dbReference type="SUPFAM" id="SSF57701">
    <property type="entry name" value="Zn2/Cys6 DNA-binding domain"/>
    <property type="match status" value="1"/>
</dbReference>
<dbReference type="GO" id="GO:0003677">
    <property type="term" value="F:DNA binding"/>
    <property type="evidence" value="ECO:0007669"/>
    <property type="project" value="UniProtKB-KW"/>
</dbReference>
<keyword evidence="10" id="KW-1185">Reference proteome</keyword>
<dbReference type="SMART" id="SM00066">
    <property type="entry name" value="GAL4"/>
    <property type="match status" value="1"/>
</dbReference>
<feature type="region of interest" description="Disordered" evidence="7">
    <location>
        <begin position="68"/>
        <end position="111"/>
    </location>
</feature>
<dbReference type="Pfam" id="PF04082">
    <property type="entry name" value="Fungal_trans"/>
    <property type="match status" value="1"/>
</dbReference>
<evidence type="ECO:0000313" key="10">
    <source>
        <dbReference type="Proteomes" id="UP000234585"/>
    </source>
</evidence>
<dbReference type="GeneID" id="36522431"/>